<reference evidence="1 2" key="1">
    <citation type="submission" date="2020-03" db="EMBL/GenBank/DDBJ databases">
        <title>Rubrivivax benzoatilyticus JA2 (sequenced after 10 years sub-culturing).</title>
        <authorList>
            <person name="Gupta D."/>
            <person name="Chintalapati S."/>
            <person name="Chintalapati V.R."/>
        </authorList>
    </citation>
    <scope>NUCLEOTIDE SEQUENCE [LARGE SCALE GENOMIC DNA]</scope>
    <source>
        <strain evidence="1 2">JA2-Mal</strain>
    </source>
</reference>
<organism evidence="1 2">
    <name type="scientific">Rubrivivax benzoatilyticus</name>
    <dbReference type="NCBI Taxonomy" id="316997"/>
    <lineage>
        <taxon>Bacteria</taxon>
        <taxon>Pseudomonadati</taxon>
        <taxon>Pseudomonadota</taxon>
        <taxon>Betaproteobacteria</taxon>
        <taxon>Burkholderiales</taxon>
        <taxon>Sphaerotilaceae</taxon>
        <taxon>Rubrivivax</taxon>
    </lineage>
</organism>
<accession>A0ABX0HQ02</accession>
<dbReference type="RefSeq" id="WP_009855305.1">
    <property type="nucleotide sequence ID" value="NZ_JAAOCD010000001.1"/>
</dbReference>
<proteinExistence type="predicted"/>
<name>A0ABX0HQ02_9BURK</name>
<keyword evidence="2" id="KW-1185">Reference proteome</keyword>
<dbReference type="Gene3D" id="3.30.530.20">
    <property type="match status" value="1"/>
</dbReference>
<dbReference type="SUPFAM" id="SSF55961">
    <property type="entry name" value="Bet v1-like"/>
    <property type="match status" value="1"/>
</dbReference>
<gene>
    <name evidence="1" type="ORF">G7087_02075</name>
</gene>
<dbReference type="Proteomes" id="UP000802098">
    <property type="component" value="Unassembled WGS sequence"/>
</dbReference>
<comment type="caution">
    <text evidence="1">The sequence shown here is derived from an EMBL/GenBank/DDBJ whole genome shotgun (WGS) entry which is preliminary data.</text>
</comment>
<dbReference type="InterPro" id="IPR023393">
    <property type="entry name" value="START-like_dom_sf"/>
</dbReference>
<dbReference type="EMBL" id="JAAOCD010000001">
    <property type="protein sequence ID" value="NHK97154.1"/>
    <property type="molecule type" value="Genomic_DNA"/>
</dbReference>
<evidence type="ECO:0000313" key="2">
    <source>
        <dbReference type="Proteomes" id="UP000802098"/>
    </source>
</evidence>
<protein>
    <submittedName>
        <fullName evidence="1">SRPBCC domain-containing protein</fullName>
    </submittedName>
</protein>
<sequence>MPDFKRLFFAVDIAAPPALVCQRMLDPEDYRDWTTAFCEGSHYEGRWLAGERIRFLAPGGDGMLSEIAGHRPGDYTSLRHLGVLSNGEEDTSGDAAEAWAGALENYRFVPTPEGTRVEVEQDVTPAYEAYLAAAWPKALQRLKALCERGAPG</sequence>
<evidence type="ECO:0000313" key="1">
    <source>
        <dbReference type="EMBL" id="NHK97154.1"/>
    </source>
</evidence>